<gene>
    <name evidence="1" type="ORF">CAMP_LOCUS13931</name>
</gene>
<sequence length="378" mass="44657">MSFFGFGAPTRNWKIGKFGEYQNTFNKYFEHPDEPKSRFFNRYSIYRFVVSRGSLEDDTRFYKILFHSWPKEPVFESIRFVLRIEDRGDPNNPLMKSTTFMSMEKPNSLCRFHKHYDILDYSSMCEKWIIDTVFHKNYEIHTLILESAPECFASVQGKFHVKRLEINADEYENDTCYMYYWLNLFRYRPGCVGPLSVKMKSPFIEMKIAAVPMLVEISRIELNGKFDITPFWVLTYNGFCFMWKNMEENKNFSSTELKLIFEKVRLTGPWIGIYLEQGNDKKNECMLKLLERQYGSNLSHDIGYKCTGVFSDIVTFYSEENRTVIEKSTDSSNLGVMNVEDWFIDLSVLEEYGLTRKGFQCSPKEKTESMWNVEGSHG</sequence>
<protein>
    <submittedName>
        <fullName evidence="1">Uncharacterized protein</fullName>
    </submittedName>
</protein>
<dbReference type="Proteomes" id="UP001152747">
    <property type="component" value="Unassembled WGS sequence"/>
</dbReference>
<comment type="caution">
    <text evidence="1">The sequence shown here is derived from an EMBL/GenBank/DDBJ whole genome shotgun (WGS) entry which is preliminary data.</text>
</comment>
<keyword evidence="2" id="KW-1185">Reference proteome</keyword>
<organism evidence="1 2">
    <name type="scientific">Caenorhabditis angaria</name>
    <dbReference type="NCBI Taxonomy" id="860376"/>
    <lineage>
        <taxon>Eukaryota</taxon>
        <taxon>Metazoa</taxon>
        <taxon>Ecdysozoa</taxon>
        <taxon>Nematoda</taxon>
        <taxon>Chromadorea</taxon>
        <taxon>Rhabditida</taxon>
        <taxon>Rhabditina</taxon>
        <taxon>Rhabditomorpha</taxon>
        <taxon>Rhabditoidea</taxon>
        <taxon>Rhabditidae</taxon>
        <taxon>Peloderinae</taxon>
        <taxon>Caenorhabditis</taxon>
    </lineage>
</organism>
<name>A0A9P1IUI4_9PELO</name>
<dbReference type="EMBL" id="CANHGI010000005">
    <property type="protein sequence ID" value="CAI5451294.1"/>
    <property type="molecule type" value="Genomic_DNA"/>
</dbReference>
<accession>A0A9P1IUI4</accession>
<evidence type="ECO:0000313" key="2">
    <source>
        <dbReference type="Proteomes" id="UP001152747"/>
    </source>
</evidence>
<proteinExistence type="predicted"/>
<dbReference type="AlphaFoldDB" id="A0A9P1IUI4"/>
<evidence type="ECO:0000313" key="1">
    <source>
        <dbReference type="EMBL" id="CAI5451294.1"/>
    </source>
</evidence>
<reference evidence="1" key="1">
    <citation type="submission" date="2022-11" db="EMBL/GenBank/DDBJ databases">
        <authorList>
            <person name="Kikuchi T."/>
        </authorList>
    </citation>
    <scope>NUCLEOTIDE SEQUENCE</scope>
    <source>
        <strain evidence="1">PS1010</strain>
    </source>
</reference>